<keyword evidence="2" id="KW-1185">Reference proteome</keyword>
<dbReference type="AlphaFoldDB" id="A0A7Z7PNH3"/>
<organism evidence="1 2">
    <name type="scientific">Mesotoga infera</name>
    <dbReference type="NCBI Taxonomy" id="1236046"/>
    <lineage>
        <taxon>Bacteria</taxon>
        <taxon>Thermotogati</taxon>
        <taxon>Thermotogota</taxon>
        <taxon>Thermotogae</taxon>
        <taxon>Kosmotogales</taxon>
        <taxon>Kosmotogaceae</taxon>
        <taxon>Mesotoga</taxon>
    </lineage>
</organism>
<protein>
    <submittedName>
        <fullName evidence="1">Uncharacterized protein</fullName>
    </submittedName>
</protein>
<gene>
    <name evidence="1" type="ORF">MESINF_0474</name>
</gene>
<proteinExistence type="predicted"/>
<reference evidence="1 2" key="1">
    <citation type="submission" date="2017-01" db="EMBL/GenBank/DDBJ databases">
        <authorList>
            <person name="Erauso G."/>
        </authorList>
    </citation>
    <scope>NUCLEOTIDE SEQUENCE [LARGE SCALE GENOMIC DNA]</scope>
    <source>
        <strain evidence="1">MESINF1</strain>
    </source>
</reference>
<dbReference type="Proteomes" id="UP000250796">
    <property type="component" value="Chromosome MESINF"/>
</dbReference>
<evidence type="ECO:0000313" key="2">
    <source>
        <dbReference type="Proteomes" id="UP000250796"/>
    </source>
</evidence>
<dbReference type="EMBL" id="LS974202">
    <property type="protein sequence ID" value="SSC11923.1"/>
    <property type="molecule type" value="Genomic_DNA"/>
</dbReference>
<name>A0A7Z7PNH3_9BACT</name>
<accession>A0A7Z7PNH3</accession>
<evidence type="ECO:0000313" key="1">
    <source>
        <dbReference type="EMBL" id="SSC11923.1"/>
    </source>
</evidence>
<dbReference type="KEGG" id="minf:MESINF_0474"/>
<sequence>MKNIVMMTVVKEIALNRSRIPQSYFFTRLIEMVYESGFCILRIRHTSYV</sequence>